<evidence type="ECO:0000313" key="7">
    <source>
        <dbReference type="Proteomes" id="UP001219525"/>
    </source>
</evidence>
<comment type="subcellular location">
    <subcellularLocation>
        <location evidence="1">Membrane</location>
        <topology evidence="1">Multi-pass membrane protein</topology>
    </subcellularLocation>
</comment>
<evidence type="ECO:0000313" key="6">
    <source>
        <dbReference type="EMBL" id="KAJ7218114.1"/>
    </source>
</evidence>
<evidence type="ECO:0000256" key="5">
    <source>
        <dbReference type="SAM" id="Phobius"/>
    </source>
</evidence>
<feature type="transmembrane region" description="Helical" evidence="5">
    <location>
        <begin position="122"/>
        <end position="138"/>
    </location>
</feature>
<dbReference type="PANTHER" id="PTHR10924">
    <property type="entry name" value="MAJOR FACILITATOR SUPERFAMILY PROTEIN-RELATED"/>
    <property type="match status" value="1"/>
</dbReference>
<accession>A0AAD6YF89</accession>
<dbReference type="EMBL" id="JARJCW010000013">
    <property type="protein sequence ID" value="KAJ7218114.1"/>
    <property type="molecule type" value="Genomic_DNA"/>
</dbReference>
<reference evidence="6" key="1">
    <citation type="submission" date="2023-03" db="EMBL/GenBank/DDBJ databases">
        <title>Massive genome expansion in bonnet fungi (Mycena s.s.) driven by repeated elements and novel gene families across ecological guilds.</title>
        <authorList>
            <consortium name="Lawrence Berkeley National Laboratory"/>
            <person name="Harder C.B."/>
            <person name="Miyauchi S."/>
            <person name="Viragh M."/>
            <person name="Kuo A."/>
            <person name="Thoen E."/>
            <person name="Andreopoulos B."/>
            <person name="Lu D."/>
            <person name="Skrede I."/>
            <person name="Drula E."/>
            <person name="Henrissat B."/>
            <person name="Morin E."/>
            <person name="Kohler A."/>
            <person name="Barry K."/>
            <person name="LaButti K."/>
            <person name="Morin E."/>
            <person name="Salamov A."/>
            <person name="Lipzen A."/>
            <person name="Mereny Z."/>
            <person name="Hegedus B."/>
            <person name="Baldrian P."/>
            <person name="Stursova M."/>
            <person name="Weitz H."/>
            <person name="Taylor A."/>
            <person name="Grigoriev I.V."/>
            <person name="Nagy L.G."/>
            <person name="Martin F."/>
            <person name="Kauserud H."/>
        </authorList>
    </citation>
    <scope>NUCLEOTIDE SEQUENCE</scope>
    <source>
        <strain evidence="6">9144</strain>
    </source>
</reference>
<dbReference type="InterPro" id="IPR049680">
    <property type="entry name" value="FLVCR1-2_SLC49-like"/>
</dbReference>
<keyword evidence="2 5" id="KW-0812">Transmembrane</keyword>
<dbReference type="AlphaFoldDB" id="A0AAD6YF89"/>
<feature type="transmembrane region" description="Helical" evidence="5">
    <location>
        <begin position="372"/>
        <end position="396"/>
    </location>
</feature>
<sequence>MDSLHVAAAGSSVVQLEDVKKNLSGGLSSVDTAHTDNVHSGYKLYKRRFVGLFGLESCNRVVINIVSGMTWPWFGPIANNTATDFGITLDEVNWLGIVMSCIYLPVSLLVPEVNRRYGIRRCCDIGAVALLVSAWVRYAGTVPSLSNRGAYALLFIGQLIAAVAQPIFQVIGSKFSETWFDLNGRTTATMIVAIANPVGGALGQLLSPIVGDTKQSILILGIMSSVAAPLVFLISAAPPTPPTYAASKKTPGLLSLVRVMLNKGQPTDPPMTLRERIDFIILFCIFGVLSGAVNVFGILTAQILQPVGYSSDTAGFMGAALILSGLASAIITAPIFDRVFTSHLAMASKFLVPVIACLWLSLIWAVKPNAAGALYAILALIGIASVTMLPVGLELACEITRNADGSSAVLWFTCNLVAIVFILVEGALRAGPNAAPPLNMHRALIFNGTVVMTICASIFFFRGEQTRKRVDREKLQNSETRATDALAVLA</sequence>
<dbReference type="SUPFAM" id="SSF103473">
    <property type="entry name" value="MFS general substrate transporter"/>
    <property type="match status" value="1"/>
</dbReference>
<dbReference type="InterPro" id="IPR036259">
    <property type="entry name" value="MFS_trans_sf"/>
</dbReference>
<proteinExistence type="predicted"/>
<feature type="transmembrane region" description="Helical" evidence="5">
    <location>
        <begin position="49"/>
        <end position="74"/>
    </location>
</feature>
<keyword evidence="7" id="KW-1185">Reference proteome</keyword>
<dbReference type="Gene3D" id="1.20.1250.20">
    <property type="entry name" value="MFS general substrate transporter like domains"/>
    <property type="match status" value="2"/>
</dbReference>
<keyword evidence="4 5" id="KW-0472">Membrane</keyword>
<feature type="transmembrane region" description="Helical" evidence="5">
    <location>
        <begin position="348"/>
        <end position="366"/>
    </location>
</feature>
<evidence type="ECO:0000256" key="2">
    <source>
        <dbReference type="ARBA" id="ARBA00022692"/>
    </source>
</evidence>
<dbReference type="GO" id="GO:0016020">
    <property type="term" value="C:membrane"/>
    <property type="evidence" value="ECO:0007669"/>
    <property type="project" value="UniProtKB-SubCell"/>
</dbReference>
<feature type="transmembrane region" description="Helical" evidence="5">
    <location>
        <begin position="440"/>
        <end position="461"/>
    </location>
</feature>
<dbReference type="Pfam" id="PF07690">
    <property type="entry name" value="MFS_1"/>
    <property type="match status" value="1"/>
</dbReference>
<feature type="transmembrane region" description="Helical" evidence="5">
    <location>
        <begin position="94"/>
        <end position="110"/>
    </location>
</feature>
<evidence type="ECO:0000256" key="4">
    <source>
        <dbReference type="ARBA" id="ARBA00023136"/>
    </source>
</evidence>
<feature type="transmembrane region" description="Helical" evidence="5">
    <location>
        <begin position="150"/>
        <end position="168"/>
    </location>
</feature>
<name>A0AAD6YF89_9AGAR</name>
<feature type="transmembrane region" description="Helical" evidence="5">
    <location>
        <begin position="279"/>
        <end position="304"/>
    </location>
</feature>
<organism evidence="6 7">
    <name type="scientific">Mycena pura</name>
    <dbReference type="NCBI Taxonomy" id="153505"/>
    <lineage>
        <taxon>Eukaryota</taxon>
        <taxon>Fungi</taxon>
        <taxon>Dikarya</taxon>
        <taxon>Basidiomycota</taxon>
        <taxon>Agaricomycotina</taxon>
        <taxon>Agaricomycetes</taxon>
        <taxon>Agaricomycetidae</taxon>
        <taxon>Agaricales</taxon>
        <taxon>Marasmiineae</taxon>
        <taxon>Mycenaceae</taxon>
        <taxon>Mycena</taxon>
    </lineage>
</organism>
<feature type="transmembrane region" description="Helical" evidence="5">
    <location>
        <begin position="408"/>
        <end position="428"/>
    </location>
</feature>
<dbReference type="GO" id="GO:0022857">
    <property type="term" value="F:transmembrane transporter activity"/>
    <property type="evidence" value="ECO:0007669"/>
    <property type="project" value="InterPro"/>
</dbReference>
<feature type="transmembrane region" description="Helical" evidence="5">
    <location>
        <begin position="216"/>
        <end position="237"/>
    </location>
</feature>
<keyword evidence="3 5" id="KW-1133">Transmembrane helix</keyword>
<dbReference type="PANTHER" id="PTHR10924:SF6">
    <property type="entry name" value="SOLUTE CARRIER FAMILY 49 MEMBER A3"/>
    <property type="match status" value="1"/>
</dbReference>
<dbReference type="Proteomes" id="UP001219525">
    <property type="component" value="Unassembled WGS sequence"/>
</dbReference>
<dbReference type="InterPro" id="IPR011701">
    <property type="entry name" value="MFS"/>
</dbReference>
<feature type="transmembrane region" description="Helical" evidence="5">
    <location>
        <begin position="188"/>
        <end position="210"/>
    </location>
</feature>
<comment type="caution">
    <text evidence="6">The sequence shown here is derived from an EMBL/GenBank/DDBJ whole genome shotgun (WGS) entry which is preliminary data.</text>
</comment>
<protein>
    <submittedName>
        <fullName evidence="6">Major facilitator superfamily domain-containing protein</fullName>
    </submittedName>
</protein>
<evidence type="ECO:0000256" key="1">
    <source>
        <dbReference type="ARBA" id="ARBA00004141"/>
    </source>
</evidence>
<feature type="transmembrane region" description="Helical" evidence="5">
    <location>
        <begin position="316"/>
        <end position="336"/>
    </location>
</feature>
<evidence type="ECO:0000256" key="3">
    <source>
        <dbReference type="ARBA" id="ARBA00022989"/>
    </source>
</evidence>
<gene>
    <name evidence="6" type="ORF">GGX14DRAFT_439869</name>
</gene>
<feature type="non-terminal residue" evidence="6">
    <location>
        <position position="490"/>
    </location>
</feature>